<dbReference type="InterPro" id="IPR016181">
    <property type="entry name" value="Acyl_CoA_acyltransferase"/>
</dbReference>
<protein>
    <recommendedName>
        <fullName evidence="3">N-acetyltransferase</fullName>
    </recommendedName>
</protein>
<comment type="caution">
    <text evidence="1">The sequence shown here is derived from an EMBL/GenBank/DDBJ whole genome shotgun (WGS) entry which is preliminary data.</text>
</comment>
<accession>A0ABU2FL93</accession>
<dbReference type="RefSeq" id="WP_310899000.1">
    <property type="nucleotide sequence ID" value="NZ_JAMQOS010000001.1"/>
</dbReference>
<proteinExistence type="predicted"/>
<organism evidence="1 2">
    <name type="scientific">Haloarcula onubensis</name>
    <dbReference type="NCBI Taxonomy" id="2950539"/>
    <lineage>
        <taxon>Archaea</taxon>
        <taxon>Methanobacteriati</taxon>
        <taxon>Methanobacteriota</taxon>
        <taxon>Stenosarchaea group</taxon>
        <taxon>Halobacteria</taxon>
        <taxon>Halobacteriales</taxon>
        <taxon>Haloarculaceae</taxon>
        <taxon>Haloarcula</taxon>
    </lineage>
</organism>
<evidence type="ECO:0000313" key="2">
    <source>
        <dbReference type="Proteomes" id="UP001268864"/>
    </source>
</evidence>
<sequence>MATTTGIARRAVGSGVPFETPDLVPSTYSVPERVDGDGFAIRPLTVADAELDYAAVTTSEERLQGIFSPVDTWPAGLTTEQNRIDLAWHQKEHQRRDAFTYAVVDADETAELGCVYVQPTRVEGYDGAVYYWVSRAGVERGLADAIEATVRRWLADDWPLDSVAYPGRDIDWADWPPAAD</sequence>
<dbReference type="EMBL" id="JAMQOS010000001">
    <property type="protein sequence ID" value="MDS0281164.1"/>
    <property type="molecule type" value="Genomic_DNA"/>
</dbReference>
<evidence type="ECO:0008006" key="3">
    <source>
        <dbReference type="Google" id="ProtNLM"/>
    </source>
</evidence>
<evidence type="ECO:0000313" key="1">
    <source>
        <dbReference type="EMBL" id="MDS0281164.1"/>
    </source>
</evidence>
<dbReference type="Proteomes" id="UP001268864">
    <property type="component" value="Unassembled WGS sequence"/>
</dbReference>
<keyword evidence="2" id="KW-1185">Reference proteome</keyword>
<dbReference type="Gene3D" id="3.40.630.30">
    <property type="match status" value="1"/>
</dbReference>
<dbReference type="SUPFAM" id="SSF55729">
    <property type="entry name" value="Acyl-CoA N-acyltransferases (Nat)"/>
    <property type="match status" value="1"/>
</dbReference>
<gene>
    <name evidence="1" type="ORF">NDI86_03450</name>
</gene>
<name>A0ABU2FL93_9EURY</name>
<reference evidence="1 2" key="1">
    <citation type="submission" date="2022-06" db="EMBL/GenBank/DDBJ databases">
        <title>Halomicroarcula sp. a new haloarchaeum isolate from saline soil.</title>
        <authorList>
            <person name="Strakova D."/>
            <person name="Galisteo C."/>
            <person name="Sanchez-Porro C."/>
            <person name="Ventosa A."/>
        </authorList>
    </citation>
    <scope>NUCLEOTIDE SEQUENCE [LARGE SCALE GENOMIC DNA]</scope>
    <source>
        <strain evidence="1 2">S3CR25-11</strain>
    </source>
</reference>